<keyword evidence="1" id="KW-0614">Plasmid</keyword>
<name>A0A8T8CA73_PSEYM</name>
<accession>A0A8T8CA73</accession>
<protein>
    <submittedName>
        <fullName evidence="1">Uncharacterized protein</fullName>
    </submittedName>
</protein>
<gene>
    <name evidence="1" type="ORF">PMA4326_028345</name>
</gene>
<dbReference type="RefSeq" id="WP_007250696.1">
    <property type="nucleotide sequence ID" value="NZ_CP047261.1"/>
</dbReference>
<dbReference type="Proteomes" id="UP000003811">
    <property type="component" value="Plasmid pPma4326F"/>
</dbReference>
<proteinExistence type="predicted"/>
<evidence type="ECO:0000313" key="2">
    <source>
        <dbReference type="Proteomes" id="UP000003811"/>
    </source>
</evidence>
<geneLocation type="plasmid" evidence="1 2">
    <name>pPma4326F</name>
</geneLocation>
<sequence>MINAYQEAISSARRAGAVQENRLHGWAAIKAGTDTALINFFYVEGGQVNAEVVWRGVDPQDSMDLVAHHLNCQAGAGLELVQMLMDVYQSSGVSGSLLSVTPCPLDSVSH</sequence>
<reference evidence="1 2" key="1">
    <citation type="journal article" date="2011" name="PLoS Pathog.">
        <title>Dynamic evolution of pathogenicity revealed by sequencing and comparative genomics of 19 Pseudomonas syringae isolates.</title>
        <authorList>
            <person name="Baltrus D.A."/>
            <person name="Nishimura M.T."/>
            <person name="Romanchuk A."/>
            <person name="Chang J.H."/>
            <person name="Mukhtar M.S."/>
            <person name="Cherkis K."/>
            <person name="Roach J."/>
            <person name="Grant S.R."/>
            <person name="Jones C.D."/>
            <person name="Dangl J.L."/>
        </authorList>
    </citation>
    <scope>NUCLEOTIDE SEQUENCE [LARGE SCALE GENOMIC DNA]</scope>
    <source>
        <strain evidence="1 2">ES4326</strain>
    </source>
</reference>
<dbReference type="EMBL" id="CP047261">
    <property type="protein sequence ID" value="QHF00432.1"/>
    <property type="molecule type" value="Genomic_DNA"/>
</dbReference>
<evidence type="ECO:0000313" key="1">
    <source>
        <dbReference type="EMBL" id="QHF00432.1"/>
    </source>
</evidence>
<dbReference type="AlphaFoldDB" id="A0A8T8CA73"/>
<organism evidence="1 2">
    <name type="scientific">Pseudomonas syringae pv. maculicola str. ES4326</name>
    <dbReference type="NCBI Taxonomy" id="629265"/>
    <lineage>
        <taxon>Bacteria</taxon>
        <taxon>Pseudomonadati</taxon>
        <taxon>Pseudomonadota</taxon>
        <taxon>Gammaproteobacteria</taxon>
        <taxon>Pseudomonadales</taxon>
        <taxon>Pseudomonadaceae</taxon>
        <taxon>Pseudomonas</taxon>
    </lineage>
</organism>